<name>A0A023X220_RUBRA</name>
<evidence type="ECO:0000313" key="6">
    <source>
        <dbReference type="Proteomes" id="UP000025229"/>
    </source>
</evidence>
<dbReference type="PROSITE" id="PS50206">
    <property type="entry name" value="RHODANESE_3"/>
    <property type="match status" value="1"/>
</dbReference>
<evidence type="ECO:0000256" key="1">
    <source>
        <dbReference type="ARBA" id="ARBA00013064"/>
    </source>
</evidence>
<evidence type="ECO:0000313" key="4">
    <source>
        <dbReference type="EMBL" id="AHY46398.1"/>
    </source>
</evidence>
<dbReference type="KEGG" id="rrd:RradSPS_1115"/>
<dbReference type="Gene3D" id="3.90.190.10">
    <property type="entry name" value="Protein tyrosine phosphatase superfamily"/>
    <property type="match status" value="1"/>
</dbReference>
<dbReference type="OrthoDB" id="9806482at2"/>
<dbReference type="EMBL" id="JAWXXX010000001">
    <property type="protein sequence ID" value="MDX5893805.1"/>
    <property type="molecule type" value="Genomic_DNA"/>
</dbReference>
<dbReference type="GO" id="GO:0004725">
    <property type="term" value="F:protein tyrosine phosphatase activity"/>
    <property type="evidence" value="ECO:0007669"/>
    <property type="project" value="UniProtKB-EC"/>
</dbReference>
<dbReference type="PANTHER" id="PTHR23339">
    <property type="entry name" value="TYROSINE SPECIFIC PROTEIN PHOSPHATASE AND DUAL SPECIFICITY PROTEIN PHOSPHATASE"/>
    <property type="match status" value="1"/>
</dbReference>
<organism evidence="4 6">
    <name type="scientific">Rubrobacter radiotolerans</name>
    <name type="common">Arthrobacter radiotolerans</name>
    <dbReference type="NCBI Taxonomy" id="42256"/>
    <lineage>
        <taxon>Bacteria</taxon>
        <taxon>Bacillati</taxon>
        <taxon>Actinomycetota</taxon>
        <taxon>Rubrobacteria</taxon>
        <taxon>Rubrobacterales</taxon>
        <taxon>Rubrobacteraceae</taxon>
        <taxon>Rubrobacter</taxon>
    </lineage>
</organism>
<dbReference type="InterPro" id="IPR050561">
    <property type="entry name" value="PTP"/>
</dbReference>
<dbReference type="EMBL" id="CP007514">
    <property type="protein sequence ID" value="AHY46398.1"/>
    <property type="molecule type" value="Genomic_DNA"/>
</dbReference>
<dbReference type="GO" id="GO:0004860">
    <property type="term" value="F:protein kinase inhibitor activity"/>
    <property type="evidence" value="ECO:0007669"/>
    <property type="project" value="UniProtKB-KW"/>
</dbReference>
<gene>
    <name evidence="4" type="ORF">RradSPS_1115</name>
    <name evidence="5" type="ORF">SIL72_07150</name>
</gene>
<dbReference type="eggNOG" id="COG2453">
    <property type="taxonomic scope" value="Bacteria"/>
</dbReference>
<dbReference type="HOGENOM" id="CLU_047330_5_0_11"/>
<keyword evidence="5" id="KW-0649">Protein kinase inhibitor</keyword>
<dbReference type="SUPFAM" id="SSF52799">
    <property type="entry name" value="(Phosphotyrosine protein) phosphatases II"/>
    <property type="match status" value="1"/>
</dbReference>
<reference evidence="5" key="2">
    <citation type="submission" date="2023-11" db="EMBL/GenBank/DDBJ databases">
        <title>MicrobeMod: A computational toolkit for identifying prokaryotic methylation and restriction-modification with nanopore sequencing.</title>
        <authorList>
            <person name="Crits-Christoph A."/>
            <person name="Kang S.C."/>
            <person name="Lee H."/>
            <person name="Ostrov N."/>
        </authorList>
    </citation>
    <scope>NUCLEOTIDE SEQUENCE</scope>
    <source>
        <strain evidence="5">ATCC 51242</strain>
    </source>
</reference>
<dbReference type="Proteomes" id="UP000025229">
    <property type="component" value="Chromosome"/>
</dbReference>
<evidence type="ECO:0000259" key="2">
    <source>
        <dbReference type="PROSITE" id="PS50056"/>
    </source>
</evidence>
<keyword evidence="6" id="KW-1185">Reference proteome</keyword>
<sequence>MADVRTSESHPIYADFLPDDALGLPGRLGMTFAPGMKAHSYNGFRWERDVEADLRELRERSGTDVLVSLMEEFEYGDDRYRMGGLGAFREAVEAAGIEFRPFPVRDTDVPRPEQNEEWADLVEGIISDLRDGKTVVAHCRGGIGRTGTVAASVLVGLGHDPENAIRTVREARSRRMLEFRAQEEYVREFARAYGGRWSE</sequence>
<evidence type="ECO:0000313" key="5">
    <source>
        <dbReference type="EMBL" id="MDX5893805.1"/>
    </source>
</evidence>
<dbReference type="Proteomes" id="UP001281130">
    <property type="component" value="Unassembled WGS sequence"/>
</dbReference>
<dbReference type="InterPro" id="IPR001763">
    <property type="entry name" value="Rhodanese-like_dom"/>
</dbReference>
<dbReference type="EC" id="3.1.3.48" evidence="1"/>
<dbReference type="Pfam" id="PF22785">
    <property type="entry name" value="Tc-R-P"/>
    <property type="match status" value="1"/>
</dbReference>
<dbReference type="InterPro" id="IPR029021">
    <property type="entry name" value="Prot-tyrosine_phosphatase-like"/>
</dbReference>
<dbReference type="FunFam" id="3.90.190.10:FF:000157">
    <property type="entry name" value="Protein-tyrosine phosphatase"/>
    <property type="match status" value="1"/>
</dbReference>
<feature type="domain" description="Tyrosine specific protein phosphatases" evidence="2">
    <location>
        <begin position="116"/>
        <end position="186"/>
    </location>
</feature>
<evidence type="ECO:0000259" key="3">
    <source>
        <dbReference type="PROSITE" id="PS50206"/>
    </source>
</evidence>
<protein>
    <recommendedName>
        <fullName evidence="1">protein-tyrosine-phosphatase</fullName>
        <ecNumber evidence="1">3.1.3.48</ecNumber>
    </recommendedName>
</protein>
<dbReference type="PROSITE" id="PS50056">
    <property type="entry name" value="TYR_PHOSPHATASE_2"/>
    <property type="match status" value="1"/>
</dbReference>
<accession>A0A023X220</accession>
<dbReference type="STRING" id="42256.RradSPS_1115"/>
<reference evidence="4 6" key="1">
    <citation type="submission" date="2014-03" db="EMBL/GenBank/DDBJ databases">
        <title>Complete genome sequence of the Radio-Resistant Rubrobacter radiotolerans RSPS-4.</title>
        <authorList>
            <person name="Egas C.C."/>
            <person name="Barroso C.C."/>
            <person name="Froufe H.J.C."/>
            <person name="Pacheco J.J."/>
            <person name="Albuquerque L.L."/>
            <person name="da Costa M.M.S."/>
        </authorList>
    </citation>
    <scope>NUCLEOTIDE SEQUENCE [LARGE SCALE GENOMIC DNA]</scope>
    <source>
        <strain evidence="4 6">RSPS-4</strain>
    </source>
</reference>
<dbReference type="InterPro" id="IPR000387">
    <property type="entry name" value="Tyr_Pase_dom"/>
</dbReference>
<dbReference type="AlphaFoldDB" id="A0A023X220"/>
<dbReference type="RefSeq" id="WP_051589418.1">
    <property type="nucleotide sequence ID" value="NZ_CP007514.1"/>
</dbReference>
<dbReference type="CDD" id="cd14505">
    <property type="entry name" value="CDKN3-like"/>
    <property type="match status" value="1"/>
</dbReference>
<proteinExistence type="predicted"/>
<feature type="domain" description="Rhodanese" evidence="3">
    <location>
        <begin position="97"/>
        <end position="160"/>
    </location>
</feature>